<dbReference type="EMBL" id="GBRH01214085">
    <property type="protein sequence ID" value="JAD83810.1"/>
    <property type="molecule type" value="Transcribed_RNA"/>
</dbReference>
<accession>A0A0A9DDU1</accession>
<feature type="compositionally biased region" description="Basic residues" evidence="1">
    <location>
        <begin position="10"/>
        <end position="20"/>
    </location>
</feature>
<reference evidence="2" key="1">
    <citation type="submission" date="2014-09" db="EMBL/GenBank/DDBJ databases">
        <authorList>
            <person name="Magalhaes I.L.F."/>
            <person name="Oliveira U."/>
            <person name="Santos F.R."/>
            <person name="Vidigal T.H.D.A."/>
            <person name="Brescovit A.D."/>
            <person name="Santos A.J."/>
        </authorList>
    </citation>
    <scope>NUCLEOTIDE SEQUENCE</scope>
    <source>
        <tissue evidence="2">Shoot tissue taken approximately 20 cm above the soil surface</tissue>
    </source>
</reference>
<feature type="compositionally biased region" description="Polar residues" evidence="1">
    <location>
        <begin position="31"/>
        <end position="44"/>
    </location>
</feature>
<organism evidence="2">
    <name type="scientific">Arundo donax</name>
    <name type="common">Giant reed</name>
    <name type="synonym">Donax arundinaceus</name>
    <dbReference type="NCBI Taxonomy" id="35708"/>
    <lineage>
        <taxon>Eukaryota</taxon>
        <taxon>Viridiplantae</taxon>
        <taxon>Streptophyta</taxon>
        <taxon>Embryophyta</taxon>
        <taxon>Tracheophyta</taxon>
        <taxon>Spermatophyta</taxon>
        <taxon>Magnoliopsida</taxon>
        <taxon>Liliopsida</taxon>
        <taxon>Poales</taxon>
        <taxon>Poaceae</taxon>
        <taxon>PACMAD clade</taxon>
        <taxon>Arundinoideae</taxon>
        <taxon>Arundineae</taxon>
        <taxon>Arundo</taxon>
    </lineage>
</organism>
<sequence length="118" mass="12764">MHAYDSSGFHQHHSFRRRRCPPPPPGESPAHLSSITSSPSSVGQLSQRRYVTLFVIFFKKNLVLTRLGAKCSKICSVSTENTITPLGSINAFVNIILGVKMPSATMYPCTSSLAAAAV</sequence>
<reference evidence="2" key="2">
    <citation type="journal article" date="2015" name="Data Brief">
        <title>Shoot transcriptome of the giant reed, Arundo donax.</title>
        <authorList>
            <person name="Barrero R.A."/>
            <person name="Guerrero F.D."/>
            <person name="Moolhuijzen P."/>
            <person name="Goolsby J.A."/>
            <person name="Tidwell J."/>
            <person name="Bellgard S.E."/>
            <person name="Bellgard M.I."/>
        </authorList>
    </citation>
    <scope>NUCLEOTIDE SEQUENCE</scope>
    <source>
        <tissue evidence="2">Shoot tissue taken approximately 20 cm above the soil surface</tissue>
    </source>
</reference>
<evidence type="ECO:0000256" key="1">
    <source>
        <dbReference type="SAM" id="MobiDB-lite"/>
    </source>
</evidence>
<feature type="region of interest" description="Disordered" evidence="1">
    <location>
        <begin position="1"/>
        <end position="44"/>
    </location>
</feature>
<dbReference type="AlphaFoldDB" id="A0A0A9DDU1"/>
<evidence type="ECO:0000313" key="2">
    <source>
        <dbReference type="EMBL" id="JAD83810.1"/>
    </source>
</evidence>
<name>A0A0A9DDU1_ARUDO</name>
<proteinExistence type="predicted"/>
<protein>
    <submittedName>
        <fullName evidence="2">Uncharacterized protein</fullName>
    </submittedName>
</protein>